<dbReference type="Proteomes" id="UP000708208">
    <property type="component" value="Unassembled WGS sequence"/>
</dbReference>
<gene>
    <name evidence="1" type="ORF">AFUS01_LOCUS47502</name>
</gene>
<keyword evidence="2" id="KW-1185">Reference proteome</keyword>
<evidence type="ECO:0000313" key="1">
    <source>
        <dbReference type="EMBL" id="CAG7838537.1"/>
    </source>
</evidence>
<feature type="non-terminal residue" evidence="1">
    <location>
        <position position="1"/>
    </location>
</feature>
<reference evidence="1" key="1">
    <citation type="submission" date="2021-06" db="EMBL/GenBank/DDBJ databases">
        <authorList>
            <person name="Hodson N. C."/>
            <person name="Mongue J. A."/>
            <person name="Jaron S. K."/>
        </authorList>
    </citation>
    <scope>NUCLEOTIDE SEQUENCE</scope>
</reference>
<name>A0A8J2LXR1_9HEXA</name>
<protein>
    <submittedName>
        <fullName evidence="1">Uncharacterized protein</fullName>
    </submittedName>
</protein>
<accession>A0A8J2LXR1</accession>
<sequence>QRYSNPWPPLQRTSSPKVKIHKLSFHKSSKETAAVRFEFLLFKKNNSDHLISGAKRPVEESKLEQSTVVAINFIMLEIETKPSGSTPDSIFPILKTHEPASQRVCLMHDPSPSTTSQRI</sequence>
<dbReference type="AlphaFoldDB" id="A0A8J2LXR1"/>
<dbReference type="EMBL" id="CAJVCH010571793">
    <property type="protein sequence ID" value="CAG7838537.1"/>
    <property type="molecule type" value="Genomic_DNA"/>
</dbReference>
<organism evidence="1 2">
    <name type="scientific">Allacma fusca</name>
    <dbReference type="NCBI Taxonomy" id="39272"/>
    <lineage>
        <taxon>Eukaryota</taxon>
        <taxon>Metazoa</taxon>
        <taxon>Ecdysozoa</taxon>
        <taxon>Arthropoda</taxon>
        <taxon>Hexapoda</taxon>
        <taxon>Collembola</taxon>
        <taxon>Symphypleona</taxon>
        <taxon>Sminthuridae</taxon>
        <taxon>Allacma</taxon>
    </lineage>
</organism>
<proteinExistence type="predicted"/>
<evidence type="ECO:0000313" key="2">
    <source>
        <dbReference type="Proteomes" id="UP000708208"/>
    </source>
</evidence>
<comment type="caution">
    <text evidence="1">The sequence shown here is derived from an EMBL/GenBank/DDBJ whole genome shotgun (WGS) entry which is preliminary data.</text>
</comment>